<accession>A0A2T4USH6</accession>
<reference evidence="5 6" key="1">
    <citation type="submission" date="2018-03" db="EMBL/GenBank/DDBJ databases">
        <title>Bacteriophage NCPPB3778 and a type I-E CRISPR drive the evolution of the US Biological Select Agent, Rathayibacter toxicus.</title>
        <authorList>
            <person name="Davis E.W.II."/>
            <person name="Tabima J.F."/>
            <person name="Weisberg A.J."/>
            <person name="Dantas Lopes L."/>
            <person name="Wiseman M.S."/>
            <person name="Wiseman M.S."/>
            <person name="Pupko T."/>
            <person name="Belcher M.S."/>
            <person name="Sechler A.J."/>
            <person name="Tancos M.A."/>
            <person name="Schroeder B.K."/>
            <person name="Murray T.D."/>
            <person name="Luster D.G."/>
            <person name="Schneider W.L."/>
            <person name="Rogers E."/>
            <person name="Andreote F.D."/>
            <person name="Grunwald N.J."/>
            <person name="Putnam M.L."/>
            <person name="Chang J.H."/>
        </authorList>
    </citation>
    <scope>NUCLEOTIDE SEQUENCE [LARGE SCALE GENOMIC DNA]</scope>
    <source>
        <strain evidence="5 6">DSM 15933</strain>
    </source>
</reference>
<sequence length="566" mass="62168">MTTRIPFDIREIPFSTRGAWMDVSPVIGLHRIVDDLHLVSHRTRMTAVLRLKARSAAGERLSPSADSSVLTWSGDGARVQALFDGPDVLRFAGTGSELTLTDAASELTPFTGTFLYEDPVSGAFTFTSYETGRRYRVTVLAGDVRATGSEQLGAGERSLTISGDRWEIAVEEFATAAPPLELGTGFDEALEEADDRFEAYLDAIAGWRDDRAPAAALAAYVLWSATVAPAGFLGREAILMSKHWMDKLWSWDHCFNALALAEGAPEEALGQFLLPFDHQTPEGALPDSIAHSEVLYNYVKPPIHGWAFARMRSSLEPLTTEKLREVHDRLASWSLFWLDHRTAPGRVAPYYQHGNDSGWDNSTSFDRDRVVESPDLAAFLLLQLEVVAGLADELGLPSSAWRESRCVLAEELRGMWDGTALAGRSPLHGRTATTTSLLNLLPLLAAEELTDEMIATMLESLAPHLTEWGPATEAPSSPHYEPDGYWRGPIWAPSTFLLVDGLRRAGRDDLADDVSARFRRLCERSGFAENFDALTGEGLRDRAYTWTASVYLLLARESPAPAGSAE</sequence>
<evidence type="ECO:0000313" key="6">
    <source>
        <dbReference type="Proteomes" id="UP000241085"/>
    </source>
</evidence>
<dbReference type="InterPro" id="IPR004888">
    <property type="entry name" value="Glycoside_hydrolase_63"/>
</dbReference>
<gene>
    <name evidence="5" type="ORF">C1I63_06160</name>
</gene>
<organism evidence="5 6">
    <name type="scientific">Rathayibacter caricis DSM 15933</name>
    <dbReference type="NCBI Taxonomy" id="1328867"/>
    <lineage>
        <taxon>Bacteria</taxon>
        <taxon>Bacillati</taxon>
        <taxon>Actinomycetota</taxon>
        <taxon>Actinomycetes</taxon>
        <taxon>Micrococcales</taxon>
        <taxon>Microbacteriaceae</taxon>
        <taxon>Rathayibacter</taxon>
    </lineage>
</organism>
<proteinExistence type="inferred from homology"/>
<protein>
    <submittedName>
        <fullName evidence="5">Glycogen debranching protein</fullName>
    </submittedName>
</protein>
<dbReference type="InterPro" id="IPR008928">
    <property type="entry name" value="6-hairpin_glycosidase_sf"/>
</dbReference>
<keyword evidence="2" id="KW-0378">Hydrolase</keyword>
<evidence type="ECO:0000256" key="1">
    <source>
        <dbReference type="ARBA" id="ARBA00010833"/>
    </source>
</evidence>
<keyword evidence="3" id="KW-0326">Glycosidase</keyword>
<evidence type="ECO:0000256" key="2">
    <source>
        <dbReference type="ARBA" id="ARBA00022801"/>
    </source>
</evidence>
<dbReference type="PANTHER" id="PTHR10412:SF11">
    <property type="entry name" value="MANNOSYL-OLIGOSACCHARIDE GLUCOSIDASE"/>
    <property type="match status" value="1"/>
</dbReference>
<dbReference type="Proteomes" id="UP000241085">
    <property type="component" value="Unassembled WGS sequence"/>
</dbReference>
<comment type="caution">
    <text evidence="5">The sequence shown here is derived from an EMBL/GenBank/DDBJ whole genome shotgun (WGS) entry which is preliminary data.</text>
</comment>
<dbReference type="GO" id="GO:0004573">
    <property type="term" value="F:Glc3Man9GlcNAc2 oligosaccharide glucosidase activity"/>
    <property type="evidence" value="ECO:0007669"/>
    <property type="project" value="InterPro"/>
</dbReference>
<dbReference type="Gene3D" id="1.50.10.10">
    <property type="match status" value="1"/>
</dbReference>
<dbReference type="InterPro" id="IPR054491">
    <property type="entry name" value="MGH1-like_GH"/>
</dbReference>
<feature type="domain" description="Mannosylglycerate hydrolase MGH1-like glycoside hydrolase" evidence="4">
    <location>
        <begin position="247"/>
        <end position="547"/>
    </location>
</feature>
<dbReference type="SUPFAM" id="SSF48208">
    <property type="entry name" value="Six-hairpin glycosidases"/>
    <property type="match status" value="1"/>
</dbReference>
<comment type="similarity">
    <text evidence="1">Belongs to the glycosyl hydrolase 63 family.</text>
</comment>
<dbReference type="PANTHER" id="PTHR10412">
    <property type="entry name" value="MANNOSYL-OLIGOSACCHARIDE GLUCOSIDASE"/>
    <property type="match status" value="1"/>
</dbReference>
<name>A0A2T4USH6_9MICO</name>
<dbReference type="AlphaFoldDB" id="A0A2T4USH6"/>
<dbReference type="InterPro" id="IPR012341">
    <property type="entry name" value="6hp_glycosidase-like_sf"/>
</dbReference>
<dbReference type="Pfam" id="PF22422">
    <property type="entry name" value="MGH1-like_GH"/>
    <property type="match status" value="1"/>
</dbReference>
<dbReference type="GO" id="GO:0009311">
    <property type="term" value="P:oligosaccharide metabolic process"/>
    <property type="evidence" value="ECO:0007669"/>
    <property type="project" value="InterPro"/>
</dbReference>
<keyword evidence="6" id="KW-1185">Reference proteome</keyword>
<dbReference type="GO" id="GO:0006487">
    <property type="term" value="P:protein N-linked glycosylation"/>
    <property type="evidence" value="ECO:0007669"/>
    <property type="project" value="TreeGrafter"/>
</dbReference>
<evidence type="ECO:0000256" key="3">
    <source>
        <dbReference type="ARBA" id="ARBA00023295"/>
    </source>
</evidence>
<dbReference type="RefSeq" id="WP_107574169.1">
    <property type="nucleotide sequence ID" value="NZ_PZPL01000001.1"/>
</dbReference>
<evidence type="ECO:0000259" key="4">
    <source>
        <dbReference type="Pfam" id="PF22422"/>
    </source>
</evidence>
<evidence type="ECO:0000313" key="5">
    <source>
        <dbReference type="EMBL" id="PTL72474.1"/>
    </source>
</evidence>
<dbReference type="EMBL" id="PZPL01000001">
    <property type="protein sequence ID" value="PTL72474.1"/>
    <property type="molecule type" value="Genomic_DNA"/>
</dbReference>